<feature type="region of interest" description="Disordered" evidence="1">
    <location>
        <begin position="1"/>
        <end position="126"/>
    </location>
</feature>
<protein>
    <submittedName>
        <fullName evidence="2">Uncharacterized protein</fullName>
    </submittedName>
</protein>
<organism evidence="2">
    <name type="scientific">Vitrella brassicaformis</name>
    <dbReference type="NCBI Taxonomy" id="1169539"/>
    <lineage>
        <taxon>Eukaryota</taxon>
        <taxon>Sar</taxon>
        <taxon>Alveolata</taxon>
        <taxon>Colpodellida</taxon>
        <taxon>Vitrellaceae</taxon>
        <taxon>Vitrella</taxon>
    </lineage>
</organism>
<evidence type="ECO:0000313" key="2">
    <source>
        <dbReference type="EMBL" id="CAD9048656.1"/>
    </source>
</evidence>
<name>A0A7S1JP98_9ALVE</name>
<evidence type="ECO:0000256" key="1">
    <source>
        <dbReference type="SAM" id="MobiDB-lite"/>
    </source>
</evidence>
<gene>
    <name evidence="2" type="ORF">VBRA1451_LOCUS3714</name>
</gene>
<sequence>MNCKQRINKCMSPPMSPPHSPEAIDMNIDPPSPSQEGAGQDGQEAADGEQQQLMDEAEQALLGGEGQEEEPRHGFEDYRDADKGGGEAAESPDDNGGPPEMDPYNDGPDNEGSEGQEAGRGGGGLA</sequence>
<feature type="compositionally biased region" description="Low complexity" evidence="1">
    <location>
        <begin position="35"/>
        <end position="52"/>
    </location>
</feature>
<dbReference type="EMBL" id="HBGB01006544">
    <property type="protein sequence ID" value="CAD9048656.1"/>
    <property type="molecule type" value="Transcribed_RNA"/>
</dbReference>
<accession>A0A7S1JP98</accession>
<proteinExistence type="predicted"/>
<dbReference type="AlphaFoldDB" id="A0A7S1JP98"/>
<feature type="compositionally biased region" description="Basic and acidic residues" evidence="1">
    <location>
        <begin position="69"/>
        <end position="85"/>
    </location>
</feature>
<reference evidence="2" key="1">
    <citation type="submission" date="2021-01" db="EMBL/GenBank/DDBJ databases">
        <authorList>
            <person name="Corre E."/>
            <person name="Pelletier E."/>
            <person name="Niang G."/>
            <person name="Scheremetjew M."/>
            <person name="Finn R."/>
            <person name="Kale V."/>
            <person name="Holt S."/>
            <person name="Cochrane G."/>
            <person name="Meng A."/>
            <person name="Brown T."/>
            <person name="Cohen L."/>
        </authorList>
    </citation>
    <scope>NUCLEOTIDE SEQUENCE</scope>
    <source>
        <strain evidence="2">CCMP3346</strain>
    </source>
</reference>